<accession>A0A242U1L8</accession>
<dbReference type="RefSeq" id="WP_086376286.1">
    <property type="nucleotide sequence ID" value="NZ_JADVOL010000007.1"/>
</dbReference>
<dbReference type="PANTHER" id="PTHR41983">
    <property type="entry name" value="SHORT-CHAIN FATTY ACID TRANSPORTER-RELATED"/>
    <property type="match status" value="1"/>
</dbReference>
<keyword evidence="1" id="KW-1133">Transmembrane helix</keyword>
<protein>
    <submittedName>
        <fullName evidence="2">Short-chain dehydrogenase</fullName>
    </submittedName>
</protein>
<evidence type="ECO:0000313" key="2">
    <source>
        <dbReference type="EMBL" id="OTU25975.1"/>
    </source>
</evidence>
<feature type="transmembrane region" description="Helical" evidence="1">
    <location>
        <begin position="28"/>
        <end position="46"/>
    </location>
</feature>
<dbReference type="PANTHER" id="PTHR41983:SF2">
    <property type="entry name" value="SHORT-CHAIN FATTY ACID TRANSPORTER-RELATED"/>
    <property type="match status" value="1"/>
</dbReference>
<proteinExistence type="predicted"/>
<keyword evidence="1" id="KW-0472">Membrane</keyword>
<keyword evidence="1" id="KW-0812">Transmembrane</keyword>
<dbReference type="EMBL" id="NGIR01000032">
    <property type="protein sequence ID" value="OTU25975.1"/>
    <property type="molecule type" value="Genomic_DNA"/>
</dbReference>
<comment type="caution">
    <text evidence="2">The sequence shown here is derived from an EMBL/GenBank/DDBJ whole genome shotgun (WGS) entry which is preliminary data.</text>
</comment>
<dbReference type="Pfam" id="PF02667">
    <property type="entry name" value="SCFA_trans"/>
    <property type="match status" value="1"/>
</dbReference>
<evidence type="ECO:0000313" key="3">
    <source>
        <dbReference type="Proteomes" id="UP000195162"/>
    </source>
</evidence>
<feature type="transmembrane region" description="Helical" evidence="1">
    <location>
        <begin position="327"/>
        <end position="346"/>
    </location>
</feature>
<feature type="transmembrane region" description="Helical" evidence="1">
    <location>
        <begin position="358"/>
        <end position="374"/>
    </location>
</feature>
<dbReference type="Proteomes" id="UP000195162">
    <property type="component" value="Unassembled WGS sequence"/>
</dbReference>
<feature type="transmembrane region" description="Helical" evidence="1">
    <location>
        <begin position="290"/>
        <end position="307"/>
    </location>
</feature>
<sequence>MSNKENDIKKYSFIDSFTEWSMKWVPDSMVFVLALTVIVYLLALGITDRGPLELIDDYAQGFWVLLTFAMQLSLLMITGFIVVESEFVKGHLIKLIDIPKTVTATLIIYCLIVAIFSWLHWGMGYMLAMLLGREIAIRKKGIGLDYALLAAAGYCTFLVGANGPAQSAPLIAATPGNFLEQTIGHLVPLTSTALSPFLLTLVVTQLIALIIFFLVIHPKKEKAVEIDEETWKALSQPISNVESADEVKSLRPAERWERSRIFPTLIAIAILVWVGKTLWVSGFGKVDINFLNYLFFALALLLQKTPLNFMSAVKKGVGTTYGVMIQFPLYAGIFGIISFSGLSHSITEAFLYISTPETYSWIVMVYTVIMDFFIPSGGSKFAVEAPFIIPAGQQLGVPVEHVINAYSTGSQMANFIQPFWALAFLATFKLKFQKILPYTFIAFLLVFSIATAAFLIQPY</sequence>
<gene>
    <name evidence="2" type="ORF">CAT59_17350</name>
</gene>
<reference evidence="2 3" key="1">
    <citation type="submission" date="2017-05" db="EMBL/GenBank/DDBJ databases">
        <authorList>
            <person name="Song R."/>
            <person name="Chenine A.L."/>
            <person name="Ruprecht R.M."/>
        </authorList>
    </citation>
    <scope>NUCLEOTIDE SEQUENCE [LARGE SCALE GENOMIC DNA]</scope>
    <source>
        <strain evidence="2 3">ARLG1955</strain>
    </source>
</reference>
<feature type="transmembrane region" description="Helical" evidence="1">
    <location>
        <begin position="435"/>
        <end position="456"/>
    </location>
</feature>
<name>A0A242U1L8_ACIPI</name>
<dbReference type="GO" id="GO:0005886">
    <property type="term" value="C:plasma membrane"/>
    <property type="evidence" value="ECO:0007669"/>
    <property type="project" value="TreeGrafter"/>
</dbReference>
<dbReference type="AlphaFoldDB" id="A0A242U1L8"/>
<organism evidence="2 3">
    <name type="scientific">Acinetobacter pittii</name>
    <name type="common">Acinetobacter genomosp. 3</name>
    <dbReference type="NCBI Taxonomy" id="48296"/>
    <lineage>
        <taxon>Bacteria</taxon>
        <taxon>Pseudomonadati</taxon>
        <taxon>Pseudomonadota</taxon>
        <taxon>Gammaproteobacteria</taxon>
        <taxon>Moraxellales</taxon>
        <taxon>Moraxellaceae</taxon>
        <taxon>Acinetobacter</taxon>
        <taxon>Acinetobacter calcoaceticus/baumannii complex</taxon>
    </lineage>
</organism>
<feature type="transmembrane region" description="Helical" evidence="1">
    <location>
        <begin position="102"/>
        <end position="121"/>
    </location>
</feature>
<dbReference type="InterPro" id="IPR006160">
    <property type="entry name" value="SCFA_transpt_AtoE"/>
</dbReference>
<feature type="transmembrane region" description="Helical" evidence="1">
    <location>
        <begin position="261"/>
        <end position="284"/>
    </location>
</feature>
<feature type="transmembrane region" description="Helical" evidence="1">
    <location>
        <begin position="58"/>
        <end position="82"/>
    </location>
</feature>
<evidence type="ECO:0000256" key="1">
    <source>
        <dbReference type="SAM" id="Phobius"/>
    </source>
</evidence>
<feature type="transmembrane region" description="Helical" evidence="1">
    <location>
        <begin position="197"/>
        <end position="216"/>
    </location>
</feature>